<dbReference type="AlphaFoldDB" id="A0A1V2DQ15"/>
<evidence type="ECO:0000313" key="3">
    <source>
        <dbReference type="EMBL" id="ONF42600.1"/>
    </source>
</evidence>
<dbReference type="InterPro" id="IPR010985">
    <property type="entry name" value="Ribbon_hlx_hlx"/>
</dbReference>
<evidence type="ECO:0008006" key="5">
    <source>
        <dbReference type="Google" id="ProtNLM"/>
    </source>
</evidence>
<dbReference type="SUPFAM" id="SSF47598">
    <property type="entry name" value="Ribbon-helix-helix"/>
    <property type="match status" value="1"/>
</dbReference>
<gene>
    <name evidence="3" type="ORF">BTO32_15445</name>
</gene>
<dbReference type="Gene3D" id="1.20.5.780">
    <property type="entry name" value="Single helix bin"/>
    <property type="match status" value="1"/>
</dbReference>
<organism evidence="3 4">
    <name type="scientific">Marinobacter lutaoensis</name>
    <dbReference type="NCBI Taxonomy" id="135739"/>
    <lineage>
        <taxon>Bacteria</taxon>
        <taxon>Pseudomonadati</taxon>
        <taxon>Pseudomonadota</taxon>
        <taxon>Gammaproteobacteria</taxon>
        <taxon>Pseudomonadales</taxon>
        <taxon>Marinobacteraceae</taxon>
        <taxon>Marinobacter</taxon>
    </lineage>
</organism>
<dbReference type="Pfam" id="PF08681">
    <property type="entry name" value="TacA1"/>
    <property type="match status" value="1"/>
</dbReference>
<name>A0A1V2DQ15_9GAMM</name>
<keyword evidence="1" id="KW-1277">Toxin-antitoxin system</keyword>
<accession>A0A1V2DQ15</accession>
<proteinExistence type="inferred from homology"/>
<dbReference type="InterPro" id="IPR014795">
    <property type="entry name" value="TacA_1-like"/>
</dbReference>
<protein>
    <recommendedName>
        <fullName evidence="5">DUF1778 domain-containing protein</fullName>
    </recommendedName>
</protein>
<dbReference type="RefSeq" id="WP_076725544.1">
    <property type="nucleotide sequence ID" value="NZ_MSCW01000009.1"/>
</dbReference>
<evidence type="ECO:0000313" key="4">
    <source>
        <dbReference type="Proteomes" id="UP000189339"/>
    </source>
</evidence>
<comment type="similarity">
    <text evidence="2">Belongs to the TacA antitoxin family.</text>
</comment>
<dbReference type="PANTHER" id="PTHR35401">
    <property type="entry name" value="COPG FAMILY HELIX-TURN-HELIX PROTEIN-RELATED-RELATED"/>
    <property type="match status" value="1"/>
</dbReference>
<evidence type="ECO:0000256" key="2">
    <source>
        <dbReference type="ARBA" id="ARBA00049988"/>
    </source>
</evidence>
<dbReference type="PANTHER" id="PTHR35401:SF2">
    <property type="entry name" value="ABC-TYPE TRANSPORT SYSTEM"/>
    <property type="match status" value="1"/>
</dbReference>
<keyword evidence="4" id="KW-1185">Reference proteome</keyword>
<dbReference type="EMBL" id="MSCW01000009">
    <property type="protein sequence ID" value="ONF42600.1"/>
    <property type="molecule type" value="Genomic_DNA"/>
</dbReference>
<dbReference type="GO" id="GO:0006355">
    <property type="term" value="P:regulation of DNA-templated transcription"/>
    <property type="evidence" value="ECO:0007669"/>
    <property type="project" value="InterPro"/>
</dbReference>
<evidence type="ECO:0000256" key="1">
    <source>
        <dbReference type="ARBA" id="ARBA00022649"/>
    </source>
</evidence>
<reference evidence="3 4" key="1">
    <citation type="submission" date="2016-12" db="EMBL/GenBank/DDBJ databases">
        <title>Marinobacter lutaoensis whole genome sequencing.</title>
        <authorList>
            <person name="Verma A."/>
            <person name="Krishnamurthi S."/>
        </authorList>
    </citation>
    <scope>NUCLEOTIDE SEQUENCE [LARGE SCALE GENOMIC DNA]</scope>
    <source>
        <strain evidence="3 4">T5054</strain>
    </source>
</reference>
<sequence>MKTTSVKTAKDPRLVVRPDEDSHKLIARAAELSGRSVNQFLLYAATKEARKVEKRAAQVVVSQEAANRMLDMLDNPQPLSPSLRAAALQYRSFANGFGDSRTRKTP</sequence>
<comment type="caution">
    <text evidence="3">The sequence shown here is derived from an EMBL/GenBank/DDBJ whole genome shotgun (WGS) entry which is preliminary data.</text>
</comment>
<dbReference type="Proteomes" id="UP000189339">
    <property type="component" value="Unassembled WGS sequence"/>
</dbReference>
<dbReference type="STRING" id="135739.BTO32_15445"/>
<dbReference type="OrthoDB" id="5297731at2"/>